<keyword evidence="3" id="KW-0808">Transferase</keyword>
<dbReference type="PROSITE" id="PS50011">
    <property type="entry name" value="PROTEIN_KINASE_DOM"/>
    <property type="match status" value="1"/>
</dbReference>
<dbReference type="PROSITE" id="PS00108">
    <property type="entry name" value="PROTEIN_KINASE_ST"/>
    <property type="match status" value="1"/>
</dbReference>
<dbReference type="InterPro" id="IPR011009">
    <property type="entry name" value="Kinase-like_dom_sf"/>
</dbReference>
<dbReference type="InterPro" id="IPR008271">
    <property type="entry name" value="Ser/Thr_kinase_AS"/>
</dbReference>
<evidence type="ECO:0000313" key="3">
    <source>
        <dbReference type="EMBL" id="CAK7271763.1"/>
    </source>
</evidence>
<dbReference type="PANTHER" id="PTHR44167">
    <property type="entry name" value="OVARIAN-SPECIFIC SERINE/THREONINE-PROTEIN KINASE LOK-RELATED"/>
    <property type="match status" value="1"/>
</dbReference>
<keyword evidence="3" id="KW-0418">Kinase</keyword>
<protein>
    <submittedName>
        <fullName evidence="3">Protein kinase protein rad53</fullName>
        <ecNumber evidence="3">2.7.11.1</ecNumber>
    </submittedName>
</protein>
<keyword evidence="4" id="KW-1185">Reference proteome</keyword>
<gene>
    <name evidence="3" type="primary">RAD53_2</name>
    <name evidence="3" type="ORF">SEPCBS119000_004773</name>
</gene>
<dbReference type="InterPro" id="IPR000719">
    <property type="entry name" value="Prot_kinase_dom"/>
</dbReference>
<feature type="compositionally biased region" description="Polar residues" evidence="1">
    <location>
        <begin position="293"/>
        <end position="305"/>
    </location>
</feature>
<dbReference type="SUPFAM" id="SSF56112">
    <property type="entry name" value="Protein kinase-like (PK-like)"/>
    <property type="match status" value="1"/>
</dbReference>
<dbReference type="Gene3D" id="1.10.510.10">
    <property type="entry name" value="Transferase(Phosphotransferase) domain 1"/>
    <property type="match status" value="1"/>
</dbReference>
<name>A0ABP0DTZ1_9PEZI</name>
<dbReference type="SMART" id="SM00220">
    <property type="entry name" value="S_TKc"/>
    <property type="match status" value="1"/>
</dbReference>
<evidence type="ECO:0000259" key="2">
    <source>
        <dbReference type="PROSITE" id="PS50011"/>
    </source>
</evidence>
<organism evidence="3 4">
    <name type="scientific">Sporothrix epigloea</name>
    <dbReference type="NCBI Taxonomy" id="1892477"/>
    <lineage>
        <taxon>Eukaryota</taxon>
        <taxon>Fungi</taxon>
        <taxon>Dikarya</taxon>
        <taxon>Ascomycota</taxon>
        <taxon>Pezizomycotina</taxon>
        <taxon>Sordariomycetes</taxon>
        <taxon>Sordariomycetidae</taxon>
        <taxon>Ophiostomatales</taxon>
        <taxon>Ophiostomataceae</taxon>
        <taxon>Sporothrix</taxon>
    </lineage>
</organism>
<reference evidence="3 4" key="1">
    <citation type="submission" date="2024-01" db="EMBL/GenBank/DDBJ databases">
        <authorList>
            <person name="Allen C."/>
            <person name="Tagirdzhanova G."/>
        </authorList>
    </citation>
    <scope>NUCLEOTIDE SEQUENCE [LARGE SCALE GENOMIC DNA]</scope>
    <source>
        <strain evidence="3 4">CBS 119000</strain>
    </source>
</reference>
<sequence length="353" mass="40226">MLVKFSDDDVPIVLRGYSNALLNHKNVEIQLVKDLSILIGRFDDPVDWDDYCQNYATIAGGLSMARLGLDTLHKTTEKYIVRYVSYSHVAGESAQLIMEFVKGLTLDKYLFLDSIGGQLSKAEARTVLHQLLEATEYFHRMNVTHRDIKPSNIILVSRDPILIKVVDFGLATEMTSFQTVCGTQPYFAPELLSMQSQPLTNKVDMFAIGVVATMLLFRISADELKKIKRPQDYVHFVLRQRQKAIADGSFKLTPLTPFGLILDLLSERPEDRPSAERCLSYAFFQREDDQETVHGSQSADIVTEQNAKDDDKNEDSFEALGADRRKRRMLEAPGWFKRRQLRDRQPNTKNQAS</sequence>
<comment type="caution">
    <text evidence="3">The sequence shown here is derived from an EMBL/GenBank/DDBJ whole genome shotgun (WGS) entry which is preliminary data.</text>
</comment>
<dbReference type="Proteomes" id="UP001642502">
    <property type="component" value="Unassembled WGS sequence"/>
</dbReference>
<dbReference type="GO" id="GO:0004674">
    <property type="term" value="F:protein serine/threonine kinase activity"/>
    <property type="evidence" value="ECO:0007669"/>
    <property type="project" value="UniProtKB-EC"/>
</dbReference>
<dbReference type="Pfam" id="PF00069">
    <property type="entry name" value="Pkinase"/>
    <property type="match status" value="1"/>
</dbReference>
<accession>A0ABP0DTZ1</accession>
<dbReference type="PANTHER" id="PTHR44167:SF24">
    <property type="entry name" value="SERINE_THREONINE-PROTEIN KINASE CHK2"/>
    <property type="match status" value="1"/>
</dbReference>
<feature type="domain" description="Protein kinase" evidence="2">
    <location>
        <begin position="1"/>
        <end position="284"/>
    </location>
</feature>
<feature type="compositionally biased region" description="Basic and acidic residues" evidence="1">
    <location>
        <begin position="306"/>
        <end position="315"/>
    </location>
</feature>
<evidence type="ECO:0000256" key="1">
    <source>
        <dbReference type="SAM" id="MobiDB-lite"/>
    </source>
</evidence>
<proteinExistence type="predicted"/>
<dbReference type="EC" id="2.7.11.1" evidence="3"/>
<feature type="region of interest" description="Disordered" evidence="1">
    <location>
        <begin position="290"/>
        <end position="353"/>
    </location>
</feature>
<dbReference type="EMBL" id="CAWUON010000077">
    <property type="protein sequence ID" value="CAK7271763.1"/>
    <property type="molecule type" value="Genomic_DNA"/>
</dbReference>
<evidence type="ECO:0000313" key="4">
    <source>
        <dbReference type="Proteomes" id="UP001642502"/>
    </source>
</evidence>